<dbReference type="AlphaFoldDB" id="A0AAJ3FUV4"/>
<evidence type="ECO:0000313" key="2">
    <source>
        <dbReference type="Proteomes" id="UP000562723"/>
    </source>
</evidence>
<dbReference type="RefSeq" id="WP_058542978.1">
    <property type="nucleotide sequence ID" value="NZ_CP045701.2"/>
</dbReference>
<organism evidence="1 2">
    <name type="scientific">Pseudomonas brassicacearum</name>
    <dbReference type="NCBI Taxonomy" id="930166"/>
    <lineage>
        <taxon>Bacteria</taxon>
        <taxon>Pseudomonadati</taxon>
        <taxon>Pseudomonadota</taxon>
        <taxon>Gammaproteobacteria</taxon>
        <taxon>Pseudomonadales</taxon>
        <taxon>Pseudomonadaceae</taxon>
        <taxon>Pseudomonas</taxon>
    </lineage>
</organism>
<name>A0AAJ3FUV4_9PSED</name>
<comment type="caution">
    <text evidence="1">The sequence shown here is derived from an EMBL/GenBank/DDBJ whole genome shotgun (WGS) entry which is preliminary data.</text>
</comment>
<protein>
    <submittedName>
        <fullName evidence="1">Uncharacterized protein</fullName>
    </submittedName>
</protein>
<proteinExistence type="predicted"/>
<gene>
    <name evidence="1" type="ORF">HNO85_10355</name>
</gene>
<dbReference type="EMBL" id="JABFMS010000013">
    <property type="protein sequence ID" value="NUT81344.1"/>
    <property type="molecule type" value="Genomic_DNA"/>
</dbReference>
<sequence>MDERLALEDLVSLERTGFLGFTLPPLEETTVSDAAIMRGCIPSIYQCHRSLTRAVGRLR</sequence>
<accession>A0AAJ3FUV4</accession>
<dbReference type="Proteomes" id="UP000562723">
    <property type="component" value="Unassembled WGS sequence"/>
</dbReference>
<evidence type="ECO:0000313" key="1">
    <source>
        <dbReference type="EMBL" id="NUT81344.1"/>
    </source>
</evidence>
<reference evidence="1 2" key="1">
    <citation type="journal article" date="2020" name="Front. Plant Sci.">
        <title>Isolation of Rhizosphere Bacteria That Improve Quality and Water Stress Tolerance in Greenhouse Ornamentals.</title>
        <authorList>
            <person name="Nordstedt N.P."/>
            <person name="Jones M.L."/>
        </authorList>
    </citation>
    <scope>NUCLEOTIDE SEQUENCE [LARGE SCALE GENOMIC DNA]</scope>
    <source>
        <strain evidence="1 2">C2F7</strain>
    </source>
</reference>